<reference evidence="2" key="1">
    <citation type="submission" date="2020-12" db="EMBL/GenBank/DDBJ databases">
        <title>Hymenobacter sp.</title>
        <authorList>
            <person name="Kim M.K."/>
        </authorList>
    </citation>
    <scope>NUCLEOTIDE SEQUENCE [LARGE SCALE GENOMIC DNA]</scope>
    <source>
        <strain evidence="2">BT553</strain>
    </source>
</reference>
<evidence type="ECO:0008006" key="3">
    <source>
        <dbReference type="Google" id="ProtNLM"/>
    </source>
</evidence>
<evidence type="ECO:0000313" key="1">
    <source>
        <dbReference type="EMBL" id="MBJ6123345.1"/>
    </source>
</evidence>
<accession>A0ABS0XUA6</accession>
<proteinExistence type="predicted"/>
<gene>
    <name evidence="1" type="ORF">JAO74_16275</name>
</gene>
<evidence type="ECO:0000313" key="2">
    <source>
        <dbReference type="Proteomes" id="UP000640426"/>
    </source>
</evidence>
<comment type="caution">
    <text evidence="1">The sequence shown here is derived from an EMBL/GenBank/DDBJ whole genome shotgun (WGS) entry which is preliminary data.</text>
</comment>
<dbReference type="RefSeq" id="WP_199040585.1">
    <property type="nucleotide sequence ID" value="NZ_JAELXS010000010.1"/>
</dbReference>
<protein>
    <recommendedName>
        <fullName evidence="3">FkbM family methyltransferase</fullName>
    </recommendedName>
</protein>
<sequence length="105" mass="11320">MIRCGGDADGAHLLPDDLDGITALFSPGVEAVATFETEIVARGMICYMADASVTSPPLHNAAFRFDAKFLGLRDSLEYTTIDSWVNTYEAGNHDPLLQIDIEGAE</sequence>
<name>A0ABS0XUA6_9SPHN</name>
<dbReference type="Proteomes" id="UP000640426">
    <property type="component" value="Unassembled WGS sequence"/>
</dbReference>
<organism evidence="1 2">
    <name type="scientific">Sphingomonas mollis</name>
    <dbReference type="NCBI Taxonomy" id="2795726"/>
    <lineage>
        <taxon>Bacteria</taxon>
        <taxon>Pseudomonadati</taxon>
        <taxon>Pseudomonadota</taxon>
        <taxon>Alphaproteobacteria</taxon>
        <taxon>Sphingomonadales</taxon>
        <taxon>Sphingomonadaceae</taxon>
        <taxon>Sphingomonas</taxon>
    </lineage>
</organism>
<dbReference type="EMBL" id="JAELXS010000010">
    <property type="protein sequence ID" value="MBJ6123345.1"/>
    <property type="molecule type" value="Genomic_DNA"/>
</dbReference>
<keyword evidence="2" id="KW-1185">Reference proteome</keyword>